<feature type="transmembrane region" description="Helical" evidence="1">
    <location>
        <begin position="29"/>
        <end position="50"/>
    </location>
</feature>
<dbReference type="AlphaFoldDB" id="F4KSE8"/>
<keyword evidence="1" id="KW-0472">Membrane</keyword>
<evidence type="ECO:0008006" key="4">
    <source>
        <dbReference type="Google" id="ProtNLM"/>
    </source>
</evidence>
<accession>F4KSE8</accession>
<gene>
    <name evidence="2" type="ordered locus">Halhy_5526</name>
</gene>
<name>F4KSE8_HALH1</name>
<reference key="2">
    <citation type="submission" date="2011-04" db="EMBL/GenBank/DDBJ databases">
        <title>Complete sequence of chromosome of Haliscomenobacter hydrossis DSM 1100.</title>
        <authorList>
            <consortium name="US DOE Joint Genome Institute (JGI-PGF)"/>
            <person name="Lucas S."/>
            <person name="Han J."/>
            <person name="Lapidus A."/>
            <person name="Bruce D."/>
            <person name="Goodwin L."/>
            <person name="Pitluck S."/>
            <person name="Peters L."/>
            <person name="Kyrpides N."/>
            <person name="Mavromatis K."/>
            <person name="Ivanova N."/>
            <person name="Ovchinnikova G."/>
            <person name="Pagani I."/>
            <person name="Daligault H."/>
            <person name="Detter J.C."/>
            <person name="Han C."/>
            <person name="Land M."/>
            <person name="Hauser L."/>
            <person name="Markowitz V."/>
            <person name="Cheng J.-F."/>
            <person name="Hugenholtz P."/>
            <person name="Woyke T."/>
            <person name="Wu D."/>
            <person name="Verbarg S."/>
            <person name="Frueling A."/>
            <person name="Brambilla E."/>
            <person name="Klenk H.-P."/>
            <person name="Eisen J.A."/>
        </authorList>
    </citation>
    <scope>NUCLEOTIDE SEQUENCE</scope>
    <source>
        <strain>DSM 1100</strain>
    </source>
</reference>
<keyword evidence="1" id="KW-1133">Transmembrane helix</keyword>
<protein>
    <recommendedName>
        <fullName evidence="4">Lipocalin-like domain-containing protein</fullName>
    </recommendedName>
</protein>
<keyword evidence="3" id="KW-1185">Reference proteome</keyword>
<organism evidence="2 3">
    <name type="scientific">Haliscomenobacter hydrossis (strain ATCC 27775 / DSM 1100 / LMG 10767 / O)</name>
    <dbReference type="NCBI Taxonomy" id="760192"/>
    <lineage>
        <taxon>Bacteria</taxon>
        <taxon>Pseudomonadati</taxon>
        <taxon>Bacteroidota</taxon>
        <taxon>Saprospiria</taxon>
        <taxon>Saprospirales</taxon>
        <taxon>Haliscomenobacteraceae</taxon>
        <taxon>Haliscomenobacter</taxon>
    </lineage>
</organism>
<keyword evidence="1" id="KW-0812">Transmembrane</keyword>
<dbReference type="STRING" id="760192.Halhy_5526"/>
<evidence type="ECO:0000313" key="3">
    <source>
        <dbReference type="Proteomes" id="UP000008461"/>
    </source>
</evidence>
<evidence type="ECO:0000256" key="1">
    <source>
        <dbReference type="SAM" id="Phobius"/>
    </source>
</evidence>
<dbReference type="EMBL" id="CP002691">
    <property type="protein sequence ID" value="AEE53351.1"/>
    <property type="molecule type" value="Genomic_DNA"/>
</dbReference>
<proteinExistence type="predicted"/>
<dbReference type="KEGG" id="hhy:Halhy_5526"/>
<evidence type="ECO:0000313" key="2">
    <source>
        <dbReference type="EMBL" id="AEE53351.1"/>
    </source>
</evidence>
<dbReference type="Proteomes" id="UP000008461">
    <property type="component" value="Chromosome"/>
</dbReference>
<reference evidence="2 3" key="1">
    <citation type="journal article" date="2011" name="Stand. Genomic Sci.">
        <title>Complete genome sequence of Haliscomenobacter hydrossis type strain (O).</title>
        <authorList>
            <consortium name="US DOE Joint Genome Institute (JGI-PGF)"/>
            <person name="Daligault H."/>
            <person name="Lapidus A."/>
            <person name="Zeytun A."/>
            <person name="Nolan M."/>
            <person name="Lucas S."/>
            <person name="Del Rio T.G."/>
            <person name="Tice H."/>
            <person name="Cheng J.F."/>
            <person name="Tapia R."/>
            <person name="Han C."/>
            <person name="Goodwin L."/>
            <person name="Pitluck S."/>
            <person name="Liolios K."/>
            <person name="Pagani I."/>
            <person name="Ivanova N."/>
            <person name="Huntemann M."/>
            <person name="Mavromatis K."/>
            <person name="Mikhailova N."/>
            <person name="Pati A."/>
            <person name="Chen A."/>
            <person name="Palaniappan K."/>
            <person name="Land M."/>
            <person name="Hauser L."/>
            <person name="Brambilla E.M."/>
            <person name="Rohde M."/>
            <person name="Verbarg S."/>
            <person name="Goker M."/>
            <person name="Bristow J."/>
            <person name="Eisen J.A."/>
            <person name="Markowitz V."/>
            <person name="Hugenholtz P."/>
            <person name="Kyrpides N.C."/>
            <person name="Klenk H.P."/>
            <person name="Woyke T."/>
        </authorList>
    </citation>
    <scope>NUCLEOTIDE SEQUENCE [LARGE SCALE GENOMIC DNA]</scope>
    <source>
        <strain evidence="3">ATCC 27775 / DSM 1100 / LMG 10767 / O</strain>
    </source>
</reference>
<dbReference type="HOGENOM" id="CLU_1756276_0_0_10"/>
<sequence length="148" mass="16554">MIGEEYIAGNLNTNEENFLNKTAQTMKKIALFLFGMALTALSFAQSNIVAQVTKQIWKLQSDQMSGIGTHTSYPESLTVQFDKEGKWTSSSPINDASAGTWKENKRGDLVLYFGKKKRGISYFEDQSLVLSMGGWRAQRKLVFAAVEK</sequence>